<keyword evidence="5" id="KW-0238">DNA-binding</keyword>
<dbReference type="InterPro" id="IPR013986">
    <property type="entry name" value="DExx_box_DNA_helicase_dom_sf"/>
</dbReference>
<feature type="binding site" evidence="6">
    <location>
        <begin position="39"/>
        <end position="46"/>
    </location>
    <ligand>
        <name>ATP</name>
        <dbReference type="ChEBI" id="CHEBI:30616"/>
    </ligand>
</feature>
<comment type="caution">
    <text evidence="8">The sequence shown here is derived from an EMBL/GenBank/DDBJ whole genome shotgun (WGS) entry which is preliminary data.</text>
</comment>
<evidence type="ECO:0000256" key="4">
    <source>
        <dbReference type="ARBA" id="ARBA00022840"/>
    </source>
</evidence>
<dbReference type="RefSeq" id="WP_411159720.1">
    <property type="nucleotide sequence ID" value="NZ_JBJOSA010000008.1"/>
</dbReference>
<evidence type="ECO:0000256" key="3">
    <source>
        <dbReference type="ARBA" id="ARBA00022806"/>
    </source>
</evidence>
<dbReference type="Proteomes" id="UP001628668">
    <property type="component" value="Unassembled WGS sequence"/>
</dbReference>
<evidence type="ECO:0000256" key="2">
    <source>
        <dbReference type="ARBA" id="ARBA00022801"/>
    </source>
</evidence>
<keyword evidence="9" id="KW-1185">Reference proteome</keyword>
<accession>A0ABW8VQ60</accession>
<evidence type="ECO:0000259" key="7">
    <source>
        <dbReference type="PROSITE" id="PS51198"/>
    </source>
</evidence>
<proteinExistence type="predicted"/>
<keyword evidence="4 6" id="KW-0067">ATP-binding</keyword>
<dbReference type="PANTHER" id="PTHR11070">
    <property type="entry name" value="UVRD / RECB / PCRA DNA HELICASE FAMILY MEMBER"/>
    <property type="match status" value="1"/>
</dbReference>
<evidence type="ECO:0000313" key="8">
    <source>
        <dbReference type="EMBL" id="MFL8937438.1"/>
    </source>
</evidence>
<dbReference type="Gene3D" id="3.40.50.300">
    <property type="entry name" value="P-loop containing nucleotide triphosphate hydrolases"/>
    <property type="match status" value="1"/>
</dbReference>
<evidence type="ECO:0000256" key="5">
    <source>
        <dbReference type="ARBA" id="ARBA00023125"/>
    </source>
</evidence>
<reference evidence="8 9" key="1">
    <citation type="submission" date="2024-12" db="EMBL/GenBank/DDBJ databases">
        <authorList>
            <person name="Li X."/>
            <person name="Zhang D."/>
        </authorList>
    </citation>
    <scope>NUCLEOTIDE SEQUENCE [LARGE SCALE GENOMIC DNA]</scope>
    <source>
        <strain evidence="8 9">JCM19602</strain>
    </source>
</reference>
<dbReference type="InterPro" id="IPR000212">
    <property type="entry name" value="DNA_helicase_UvrD/REP"/>
</dbReference>
<dbReference type="EMBL" id="JBJOSA010000008">
    <property type="protein sequence ID" value="MFL8937438.1"/>
    <property type="molecule type" value="Genomic_DNA"/>
</dbReference>
<dbReference type="SUPFAM" id="SSF52540">
    <property type="entry name" value="P-loop containing nucleoside triphosphate hydrolases"/>
    <property type="match status" value="1"/>
</dbReference>
<keyword evidence="2 6" id="KW-0378">Hydrolase</keyword>
<dbReference type="InterPro" id="IPR027417">
    <property type="entry name" value="P-loop_NTPase"/>
</dbReference>
<dbReference type="InterPro" id="IPR014016">
    <property type="entry name" value="UvrD-like_ATP-bd"/>
</dbReference>
<keyword evidence="1 6" id="KW-0547">Nucleotide-binding</keyword>
<evidence type="ECO:0000256" key="1">
    <source>
        <dbReference type="ARBA" id="ARBA00022741"/>
    </source>
</evidence>
<name>A0ABW8VQ60_9BACI</name>
<dbReference type="PROSITE" id="PS51198">
    <property type="entry name" value="UVRD_HELICASE_ATP_BIND"/>
    <property type="match status" value="1"/>
</dbReference>
<evidence type="ECO:0000313" key="9">
    <source>
        <dbReference type="Proteomes" id="UP001628668"/>
    </source>
</evidence>
<dbReference type="Pfam" id="PF00580">
    <property type="entry name" value="UvrD-helicase"/>
    <property type="match status" value="1"/>
</dbReference>
<protein>
    <submittedName>
        <fullName evidence="8">UvrD-helicase domain-containing protein</fullName>
    </submittedName>
</protein>
<gene>
    <name evidence="8" type="ORF">ACKA06_11625</name>
</gene>
<evidence type="ECO:0000256" key="6">
    <source>
        <dbReference type="PROSITE-ProRule" id="PRU00560"/>
    </source>
</evidence>
<dbReference type="PANTHER" id="PTHR11070:SF2">
    <property type="entry name" value="ATP-DEPENDENT DNA HELICASE SRS2"/>
    <property type="match status" value="1"/>
</dbReference>
<dbReference type="Gene3D" id="1.10.10.160">
    <property type="match status" value="1"/>
</dbReference>
<organism evidence="8 9">
    <name type="scientific">Rossellomorea oryzaecorticis</name>
    <dbReference type="NCBI Taxonomy" id="1396505"/>
    <lineage>
        <taxon>Bacteria</taxon>
        <taxon>Bacillati</taxon>
        <taxon>Bacillota</taxon>
        <taxon>Bacilli</taxon>
        <taxon>Bacillales</taxon>
        <taxon>Bacillaceae</taxon>
        <taxon>Rossellomorea</taxon>
    </lineage>
</organism>
<sequence length="279" mass="32577">MQIKERDYELVEKILLGNGYFNTKQREFIELTKSKTIVAGPGTGKTTALAAKIVLLLKNLNASNSKEGVCIITHTNVAVNEINNVLINTGIGSLNHPHFIGTIHEFFNRYCVLPFFKNKLKHNQLSFDNDNENLEFYKSYLKRKNTWMNDGVVEAISKRIIKSKLYLNTKDNTLDLYNSTDWEKFDKHKSRMLEAKIMRKKQGFLIHDDTFLFSRCYLLEDKFKEILRMRFKYVFLDEFQDTTPDGIELLDALFGTEKNIFRKLEILIKLSLIINQCLL</sequence>
<feature type="domain" description="UvrD-like helicase ATP-binding" evidence="7">
    <location>
        <begin position="18"/>
        <end position="279"/>
    </location>
</feature>
<keyword evidence="3 6" id="KW-0347">Helicase</keyword>